<keyword evidence="3" id="KW-1185">Reference proteome</keyword>
<evidence type="ECO:0000313" key="2">
    <source>
        <dbReference type="EMBL" id="CAE6773326.1"/>
    </source>
</evidence>
<proteinExistence type="predicted"/>
<dbReference type="Gene3D" id="3.30.1450.10">
    <property type="match status" value="1"/>
</dbReference>
<dbReference type="Proteomes" id="UP000675880">
    <property type="component" value="Unassembled WGS sequence"/>
</dbReference>
<dbReference type="EMBL" id="CAJNBJ010000017">
    <property type="protein sequence ID" value="CAE6773326.1"/>
    <property type="molecule type" value="Genomic_DNA"/>
</dbReference>
<name>A0ABM8RV98_9BACT</name>
<keyword evidence="1" id="KW-0732">Signal</keyword>
<organism evidence="2 3">
    <name type="scientific">Nitrospira defluvii</name>
    <dbReference type="NCBI Taxonomy" id="330214"/>
    <lineage>
        <taxon>Bacteria</taxon>
        <taxon>Pseudomonadati</taxon>
        <taxon>Nitrospirota</taxon>
        <taxon>Nitrospiria</taxon>
        <taxon>Nitrospirales</taxon>
        <taxon>Nitrospiraceae</taxon>
        <taxon>Nitrospira</taxon>
    </lineage>
</organism>
<accession>A0ABM8RV98</accession>
<evidence type="ECO:0000256" key="1">
    <source>
        <dbReference type="ARBA" id="ARBA00022729"/>
    </source>
</evidence>
<sequence>MPTIVVERPNPLSRVICPCCFLLLALTIAACDGQRQRLMTEHYSSYPESVRRSIDKGNILRGMTEDQVYLALGSPVCKKSVDDEGRSVTVWLYPPIGRDACVTSAFRVYFEQGAVTTWDYFKIPTRYTDPAGGVPAY</sequence>
<dbReference type="RefSeq" id="WP_213043218.1">
    <property type="nucleotide sequence ID" value="NZ_CAJNBJ010000017.1"/>
</dbReference>
<protein>
    <recommendedName>
        <fullName evidence="4">Lipoprotein SmpA/OmlA domain-containing protein</fullName>
    </recommendedName>
</protein>
<evidence type="ECO:0008006" key="4">
    <source>
        <dbReference type="Google" id="ProtNLM"/>
    </source>
</evidence>
<gene>
    <name evidence="2" type="ORF">NSPZN2_40397</name>
</gene>
<comment type="caution">
    <text evidence="2">The sequence shown here is derived from an EMBL/GenBank/DDBJ whole genome shotgun (WGS) entry which is preliminary data.</text>
</comment>
<evidence type="ECO:0000313" key="3">
    <source>
        <dbReference type="Proteomes" id="UP000675880"/>
    </source>
</evidence>
<reference evidence="2 3" key="1">
    <citation type="submission" date="2021-02" db="EMBL/GenBank/DDBJ databases">
        <authorList>
            <person name="Han P."/>
        </authorList>
    </citation>
    <scope>NUCLEOTIDE SEQUENCE [LARGE SCALE GENOMIC DNA]</scope>
    <source>
        <strain evidence="2">Candidatus Nitrospira sp. ZN2</strain>
    </source>
</reference>
<dbReference type="InterPro" id="IPR037873">
    <property type="entry name" value="BamE-like"/>
</dbReference>